<dbReference type="PANTHER" id="PTHR34223:SF51">
    <property type="entry name" value="OS06G0556300 PROTEIN"/>
    <property type="match status" value="1"/>
</dbReference>
<dbReference type="Gene3D" id="1.20.1280.50">
    <property type="match status" value="1"/>
</dbReference>
<dbReference type="InterPro" id="IPR053197">
    <property type="entry name" value="F-box_SCFL_complex_component"/>
</dbReference>
<dbReference type="OrthoDB" id="612216at2759"/>
<feature type="domain" description="F-box" evidence="1">
    <location>
        <begin position="22"/>
        <end position="75"/>
    </location>
</feature>
<evidence type="ECO:0000313" key="2">
    <source>
        <dbReference type="EMBL" id="KAF9611922.1"/>
    </source>
</evidence>
<proteinExistence type="predicted"/>
<dbReference type="CDD" id="cd22160">
    <property type="entry name" value="F-box_AtFBL13-like"/>
    <property type="match status" value="1"/>
</dbReference>
<dbReference type="PANTHER" id="PTHR34223">
    <property type="entry name" value="OS11G0201299 PROTEIN"/>
    <property type="match status" value="1"/>
</dbReference>
<accession>A0A835I901</accession>
<evidence type="ECO:0000259" key="1">
    <source>
        <dbReference type="PROSITE" id="PS50181"/>
    </source>
</evidence>
<dbReference type="SUPFAM" id="SSF81383">
    <property type="entry name" value="F-box domain"/>
    <property type="match status" value="1"/>
</dbReference>
<reference evidence="2 3" key="1">
    <citation type="submission" date="2020-10" db="EMBL/GenBank/DDBJ databases">
        <title>The Coptis chinensis genome and diversification of protoberbering-type alkaloids.</title>
        <authorList>
            <person name="Wang B."/>
            <person name="Shu S."/>
            <person name="Song C."/>
            <person name="Liu Y."/>
        </authorList>
    </citation>
    <scope>NUCLEOTIDE SEQUENCE [LARGE SCALE GENOMIC DNA]</scope>
    <source>
        <strain evidence="2">HL-2020</strain>
        <tissue evidence="2">Leaf</tissue>
    </source>
</reference>
<dbReference type="SMART" id="SM00256">
    <property type="entry name" value="FBOX"/>
    <property type="match status" value="1"/>
</dbReference>
<dbReference type="Pfam" id="PF00646">
    <property type="entry name" value="F-box"/>
    <property type="match status" value="1"/>
</dbReference>
<dbReference type="InterPro" id="IPR036047">
    <property type="entry name" value="F-box-like_dom_sf"/>
</dbReference>
<feature type="non-terminal residue" evidence="2">
    <location>
        <position position="1"/>
    </location>
</feature>
<protein>
    <recommendedName>
        <fullName evidence="1">F-box domain-containing protein</fullName>
    </recommendedName>
</protein>
<sequence length="427" mass="48462">AQPEESDTRKSKLINLTTMKAENRISSLEQSLVHHILSFMDMKQVVQTSLLSKRWRNVWHSLRILNFDEESWRSSRNDNKLNKGKFKFFVDTVLLLRDGSDIDTFNLFFSSAHFGDFDRIDRWVAYGMERSVQVVTLVGLHVPSPSSICLSANVSCLDLGAIIFPRDGNMELVLDLSVVENLNIQNCDHIKINKLIISGLKLKYLRLANDFQEFNCDTSVKLCAPNLVSLKCNGYAYEEYALEDLTSLVTAEIDTMIVCKDELKGAPEAQEVVNIWWYGRCLEQILKGITTAKSLTLSGHGFQVFKELPEMLEGDPISFPRLKYLKITEWLLGKDNIMQAGVREFKTESADAKLLAPEMAAPLVSLSQENSMILVGYNRNVSRALSEPDLSPSWTYESVCLLFIEFSSNFSCLRFLLDYKIFKSGGQ</sequence>
<dbReference type="PROSITE" id="PS50181">
    <property type="entry name" value="FBOX"/>
    <property type="match status" value="1"/>
</dbReference>
<name>A0A835I901_9MAGN</name>
<keyword evidence="3" id="KW-1185">Reference proteome</keyword>
<comment type="caution">
    <text evidence="2">The sequence shown here is derived from an EMBL/GenBank/DDBJ whole genome shotgun (WGS) entry which is preliminary data.</text>
</comment>
<dbReference type="AlphaFoldDB" id="A0A835I901"/>
<dbReference type="EMBL" id="JADFTS010000004">
    <property type="protein sequence ID" value="KAF9611922.1"/>
    <property type="molecule type" value="Genomic_DNA"/>
</dbReference>
<evidence type="ECO:0000313" key="3">
    <source>
        <dbReference type="Proteomes" id="UP000631114"/>
    </source>
</evidence>
<gene>
    <name evidence="2" type="ORF">IFM89_036738</name>
</gene>
<dbReference type="Proteomes" id="UP000631114">
    <property type="component" value="Unassembled WGS sequence"/>
</dbReference>
<organism evidence="2 3">
    <name type="scientific">Coptis chinensis</name>
    <dbReference type="NCBI Taxonomy" id="261450"/>
    <lineage>
        <taxon>Eukaryota</taxon>
        <taxon>Viridiplantae</taxon>
        <taxon>Streptophyta</taxon>
        <taxon>Embryophyta</taxon>
        <taxon>Tracheophyta</taxon>
        <taxon>Spermatophyta</taxon>
        <taxon>Magnoliopsida</taxon>
        <taxon>Ranunculales</taxon>
        <taxon>Ranunculaceae</taxon>
        <taxon>Coptidoideae</taxon>
        <taxon>Coptis</taxon>
    </lineage>
</organism>
<dbReference type="InterPro" id="IPR001810">
    <property type="entry name" value="F-box_dom"/>
</dbReference>
<dbReference type="InterPro" id="IPR053781">
    <property type="entry name" value="F-box_AtFBL13-like"/>
</dbReference>